<evidence type="ECO:0000256" key="1">
    <source>
        <dbReference type="SAM" id="MobiDB-lite"/>
    </source>
</evidence>
<protein>
    <submittedName>
        <fullName evidence="2">Uncharacterized protein</fullName>
    </submittedName>
</protein>
<gene>
    <name evidence="2" type="ORF">LECACI_7A007037</name>
</gene>
<proteinExistence type="predicted"/>
<dbReference type="AlphaFoldDB" id="A0AAI8Z3Q1"/>
<feature type="region of interest" description="Disordered" evidence="1">
    <location>
        <begin position="109"/>
        <end position="130"/>
    </location>
</feature>
<dbReference type="Proteomes" id="UP001296104">
    <property type="component" value="Unassembled WGS sequence"/>
</dbReference>
<feature type="compositionally biased region" description="Basic and acidic residues" evidence="1">
    <location>
        <begin position="39"/>
        <end position="54"/>
    </location>
</feature>
<organism evidence="2 3">
    <name type="scientific">Lecanosticta acicola</name>
    <dbReference type="NCBI Taxonomy" id="111012"/>
    <lineage>
        <taxon>Eukaryota</taxon>
        <taxon>Fungi</taxon>
        <taxon>Dikarya</taxon>
        <taxon>Ascomycota</taxon>
        <taxon>Pezizomycotina</taxon>
        <taxon>Dothideomycetes</taxon>
        <taxon>Dothideomycetidae</taxon>
        <taxon>Mycosphaerellales</taxon>
        <taxon>Mycosphaerellaceae</taxon>
        <taxon>Lecanosticta</taxon>
    </lineage>
</organism>
<reference evidence="2" key="1">
    <citation type="submission" date="2023-11" db="EMBL/GenBank/DDBJ databases">
        <authorList>
            <person name="Alioto T."/>
            <person name="Alioto T."/>
            <person name="Gomez Garrido J."/>
        </authorList>
    </citation>
    <scope>NUCLEOTIDE SEQUENCE</scope>
</reference>
<accession>A0AAI8Z3Q1</accession>
<sequence>MKFEKAAQEAIGLHANLKELESASSVKVLNTFRHDEPFKSQDRRRLRNREDTPHTYRTQQTIRTKLTTIDKGIFGAQFSSGIKHPEKFSNDGKPTLEEWPTQVEQALGRATFDSPQSGPRRALSKLSGGV</sequence>
<evidence type="ECO:0000313" key="2">
    <source>
        <dbReference type="EMBL" id="CAK4031879.1"/>
    </source>
</evidence>
<keyword evidence="3" id="KW-1185">Reference proteome</keyword>
<name>A0AAI8Z3Q1_9PEZI</name>
<comment type="caution">
    <text evidence="2">The sequence shown here is derived from an EMBL/GenBank/DDBJ whole genome shotgun (WGS) entry which is preliminary data.</text>
</comment>
<feature type="region of interest" description="Disordered" evidence="1">
    <location>
        <begin position="39"/>
        <end position="58"/>
    </location>
</feature>
<evidence type="ECO:0000313" key="3">
    <source>
        <dbReference type="Proteomes" id="UP001296104"/>
    </source>
</evidence>
<dbReference type="EMBL" id="CAVMBE010000054">
    <property type="protein sequence ID" value="CAK4031879.1"/>
    <property type="molecule type" value="Genomic_DNA"/>
</dbReference>